<dbReference type="EMBL" id="LJCR01002352">
    <property type="protein sequence ID" value="KPV48855.1"/>
    <property type="molecule type" value="Genomic_DNA"/>
</dbReference>
<accession>A0A0P9EX11</accession>
<dbReference type="AlphaFoldDB" id="A0A0P9EX11"/>
<dbReference type="Gene3D" id="3.20.20.70">
    <property type="entry name" value="Aldolase class I"/>
    <property type="match status" value="1"/>
</dbReference>
<dbReference type="SUPFAM" id="SSF51569">
    <property type="entry name" value="Aldolase"/>
    <property type="match status" value="1"/>
</dbReference>
<name>A0A0P9EX11_9CHLR</name>
<reference evidence="1 2" key="1">
    <citation type="submission" date="2015-09" db="EMBL/GenBank/DDBJ databases">
        <title>Draft genome sequence of Kouleothrix aurantiaca JCM 19913.</title>
        <authorList>
            <person name="Hemp J."/>
        </authorList>
    </citation>
    <scope>NUCLEOTIDE SEQUENCE [LARGE SCALE GENOMIC DNA]</scope>
    <source>
        <strain evidence="1 2">COM-B</strain>
    </source>
</reference>
<protein>
    <recommendedName>
        <fullName evidence="3">Dihydrodipicolinate synthase family protein</fullName>
    </recommendedName>
</protein>
<dbReference type="InterPro" id="IPR009334">
    <property type="entry name" value="DUF993"/>
</dbReference>
<dbReference type="Pfam" id="PF06187">
    <property type="entry name" value="DUF993"/>
    <property type="match status" value="1"/>
</dbReference>
<dbReference type="Proteomes" id="UP000050509">
    <property type="component" value="Unassembled WGS sequence"/>
</dbReference>
<sequence>PAAPFTSRVAYAAAHVVVDPLATTHPTQDAAIDWETTLAFRRHLWSLGFAVAEAMDTAQRGMGLDWRGSQELIRRSLAEARAVGGTIACGAGTDHLAPAPDLALDAVEAAYAEQVGFVEGAGGRVILMASRALAACARGPDDYMRVYDTILSQVQQPVILHWLGDMFDPQLAGYWGSRDIPTAMDVCLKIIASHAGNIDGIKISLLDAGHEIAMRRRLPPGVKMYTGDDFNYPELIAGDEYGHSHALLGIFDAIAPAAAAALHALDAGDTAQYEAIFAPTVPLSRHIFQKPTFLYKTGVVFLAYLNGHQPHFRMLGGQESARSIRHLGELFALADAAGLLRDPDQAAARMRPVLALAGIN</sequence>
<evidence type="ECO:0000313" key="2">
    <source>
        <dbReference type="Proteomes" id="UP000050509"/>
    </source>
</evidence>
<feature type="non-terminal residue" evidence="1">
    <location>
        <position position="1"/>
    </location>
</feature>
<evidence type="ECO:0000313" key="1">
    <source>
        <dbReference type="EMBL" id="KPV48855.1"/>
    </source>
</evidence>
<evidence type="ECO:0008006" key="3">
    <source>
        <dbReference type="Google" id="ProtNLM"/>
    </source>
</evidence>
<comment type="caution">
    <text evidence="1">The sequence shown here is derived from an EMBL/GenBank/DDBJ whole genome shotgun (WGS) entry which is preliminary data.</text>
</comment>
<organism evidence="1 2">
    <name type="scientific">Kouleothrix aurantiaca</name>
    <dbReference type="NCBI Taxonomy" id="186479"/>
    <lineage>
        <taxon>Bacteria</taxon>
        <taxon>Bacillati</taxon>
        <taxon>Chloroflexota</taxon>
        <taxon>Chloroflexia</taxon>
        <taxon>Chloroflexales</taxon>
        <taxon>Roseiflexineae</taxon>
        <taxon>Roseiflexaceae</taxon>
        <taxon>Kouleothrix</taxon>
    </lineage>
</organism>
<gene>
    <name evidence="1" type="ORF">SE17_35820</name>
</gene>
<proteinExistence type="predicted"/>
<keyword evidence="2" id="KW-1185">Reference proteome</keyword>
<dbReference type="InterPro" id="IPR013785">
    <property type="entry name" value="Aldolase_TIM"/>
</dbReference>
<feature type="non-terminal residue" evidence="1">
    <location>
        <position position="360"/>
    </location>
</feature>